<gene>
    <name evidence="2" type="ORF">Cba03nite_77620</name>
</gene>
<name>A0A8J3NNS2_9ACTN</name>
<dbReference type="EMBL" id="BONF01000070">
    <property type="protein sequence ID" value="GIF86413.1"/>
    <property type="molecule type" value="Genomic_DNA"/>
</dbReference>
<dbReference type="AlphaFoldDB" id="A0A8J3NNS2"/>
<protein>
    <submittedName>
        <fullName evidence="2">Uncharacterized protein</fullName>
    </submittedName>
</protein>
<dbReference type="Proteomes" id="UP000601223">
    <property type="component" value="Unassembled WGS sequence"/>
</dbReference>
<reference evidence="2 3" key="1">
    <citation type="submission" date="2021-01" db="EMBL/GenBank/DDBJ databases">
        <title>Whole genome shotgun sequence of Catellatospora bangladeshensis NBRC 107357.</title>
        <authorList>
            <person name="Komaki H."/>
            <person name="Tamura T."/>
        </authorList>
    </citation>
    <scope>NUCLEOTIDE SEQUENCE [LARGE SCALE GENOMIC DNA]</scope>
    <source>
        <strain evidence="2 3">NBRC 107357</strain>
    </source>
</reference>
<feature type="region of interest" description="Disordered" evidence="1">
    <location>
        <begin position="51"/>
        <end position="101"/>
    </location>
</feature>
<feature type="compositionally biased region" description="Polar residues" evidence="1">
    <location>
        <begin position="57"/>
        <end position="85"/>
    </location>
</feature>
<comment type="caution">
    <text evidence="2">The sequence shown here is derived from an EMBL/GenBank/DDBJ whole genome shotgun (WGS) entry which is preliminary data.</text>
</comment>
<proteinExistence type="predicted"/>
<accession>A0A8J3NNS2</accession>
<sequence>MSAMTASPLRHAVPGSGRTRTHNAPRPTPVRAALALAGVLTLALLGTAACGKKGGDPQTSSSANTVLTTGPSASTDPSALPSGSATAAPKPSATGGGDKPVSFPTSAKDYGLATLAAWASGSKSRLDLYANQAAVAQFMGHGKPNSQWTNLNCEAQGGTHTACNYRNAHGDDARLAMENTELGHPTATTDVFINRTQYGLTADQYVSDFIAAWQDRNKQRMTRYSTSSIASAFLGKTAPTGSQVQSPTKSGSNWIVQVTGLPLGSGNWTFTVSASKLGGGNAITAGKAD</sequence>
<evidence type="ECO:0000313" key="3">
    <source>
        <dbReference type="Proteomes" id="UP000601223"/>
    </source>
</evidence>
<keyword evidence="3" id="KW-1185">Reference proteome</keyword>
<feature type="region of interest" description="Disordered" evidence="1">
    <location>
        <begin position="1"/>
        <end position="26"/>
    </location>
</feature>
<evidence type="ECO:0000256" key="1">
    <source>
        <dbReference type="SAM" id="MobiDB-lite"/>
    </source>
</evidence>
<organism evidence="2 3">
    <name type="scientific">Catellatospora bangladeshensis</name>
    <dbReference type="NCBI Taxonomy" id="310355"/>
    <lineage>
        <taxon>Bacteria</taxon>
        <taxon>Bacillati</taxon>
        <taxon>Actinomycetota</taxon>
        <taxon>Actinomycetes</taxon>
        <taxon>Micromonosporales</taxon>
        <taxon>Micromonosporaceae</taxon>
        <taxon>Catellatospora</taxon>
    </lineage>
</organism>
<evidence type="ECO:0000313" key="2">
    <source>
        <dbReference type="EMBL" id="GIF86413.1"/>
    </source>
</evidence>